<dbReference type="PANTHER" id="PTHR15034:SF5">
    <property type="entry name" value="DEATH DOMAIN-CONTAINING PROTEIN CRADD"/>
    <property type="match status" value="1"/>
</dbReference>
<dbReference type="Gene3D" id="1.10.533.10">
    <property type="entry name" value="Death Domain, Fas"/>
    <property type="match status" value="2"/>
</dbReference>
<dbReference type="PROSITE" id="PS50209">
    <property type="entry name" value="CARD"/>
    <property type="match status" value="1"/>
</dbReference>
<evidence type="ECO:0000313" key="5">
    <source>
        <dbReference type="Proteomes" id="UP001444071"/>
    </source>
</evidence>
<dbReference type="PROSITE" id="PS50017">
    <property type="entry name" value="DEATH_DOMAIN"/>
    <property type="match status" value="1"/>
</dbReference>
<dbReference type="SUPFAM" id="SSF47986">
    <property type="entry name" value="DEATH domain"/>
    <property type="match status" value="2"/>
</dbReference>
<organism evidence="4 5">
    <name type="scientific">Xenotaenia resolanae</name>
    <dbReference type="NCBI Taxonomy" id="208358"/>
    <lineage>
        <taxon>Eukaryota</taxon>
        <taxon>Metazoa</taxon>
        <taxon>Chordata</taxon>
        <taxon>Craniata</taxon>
        <taxon>Vertebrata</taxon>
        <taxon>Euteleostomi</taxon>
        <taxon>Actinopterygii</taxon>
        <taxon>Neopterygii</taxon>
        <taxon>Teleostei</taxon>
        <taxon>Neoteleostei</taxon>
        <taxon>Acanthomorphata</taxon>
        <taxon>Ovalentaria</taxon>
        <taxon>Atherinomorphae</taxon>
        <taxon>Cyprinodontiformes</taxon>
        <taxon>Goodeidae</taxon>
        <taxon>Xenotaenia</taxon>
    </lineage>
</organism>
<accession>A0ABV0VUM9</accession>
<dbReference type="InterPro" id="IPR011029">
    <property type="entry name" value="DEATH-like_dom_sf"/>
</dbReference>
<gene>
    <name evidence="4" type="ORF">XENORESO_003352</name>
</gene>
<dbReference type="Proteomes" id="UP001444071">
    <property type="component" value="Unassembled WGS sequence"/>
</dbReference>
<comment type="caution">
    <text evidence="4">The sequence shown here is derived from an EMBL/GenBank/DDBJ whole genome shotgun (WGS) entry which is preliminary data.</text>
</comment>
<dbReference type="Pfam" id="PF00619">
    <property type="entry name" value="CARD"/>
    <property type="match status" value="1"/>
</dbReference>
<dbReference type="Pfam" id="PF00531">
    <property type="entry name" value="Death"/>
    <property type="match status" value="1"/>
</dbReference>
<dbReference type="InterPro" id="IPR000488">
    <property type="entry name" value="Death_dom"/>
</dbReference>
<dbReference type="EMBL" id="JAHRIM010011591">
    <property type="protein sequence ID" value="MEQ2260926.1"/>
    <property type="molecule type" value="Genomic_DNA"/>
</dbReference>
<evidence type="ECO:0000313" key="4">
    <source>
        <dbReference type="EMBL" id="MEQ2260926.1"/>
    </source>
</evidence>
<dbReference type="InterPro" id="IPR001315">
    <property type="entry name" value="CARD"/>
</dbReference>
<feature type="domain" description="CARD" evidence="3">
    <location>
        <begin position="1"/>
        <end position="78"/>
    </location>
</feature>
<dbReference type="InterPro" id="IPR037939">
    <property type="entry name" value="CRADD"/>
</dbReference>
<keyword evidence="5" id="KW-1185">Reference proteome</keyword>
<name>A0ABV0VUM9_9TELE</name>
<feature type="region of interest" description="Disordered" evidence="1">
    <location>
        <begin position="92"/>
        <end position="127"/>
    </location>
</feature>
<feature type="compositionally biased region" description="Polar residues" evidence="1">
    <location>
        <begin position="92"/>
        <end position="111"/>
    </location>
</feature>
<reference evidence="4 5" key="1">
    <citation type="submission" date="2021-06" db="EMBL/GenBank/DDBJ databases">
        <authorList>
            <person name="Palmer J.M."/>
        </authorList>
    </citation>
    <scope>NUCLEOTIDE SEQUENCE [LARGE SCALE GENOMIC DNA]</scope>
    <source>
        <strain evidence="4 5">XR_2019</strain>
        <tissue evidence="4">Muscle</tissue>
    </source>
</reference>
<evidence type="ECO:0000259" key="3">
    <source>
        <dbReference type="PROSITE" id="PS50209"/>
    </source>
</evidence>
<dbReference type="SMART" id="SM00114">
    <property type="entry name" value="CARD"/>
    <property type="match status" value="1"/>
</dbReference>
<sequence>MEPEHRAVLRKFRVHLSDQLLVSDSIVPFLFQEGVLTEAQVEQVEGQLTNRQKNLKLLDILPNRGPRAFGAFLEALQDFSWIRDQLLLELQSTPSAGTPGQNTPGTGSTGENIPAEHTGTGSPDVPAVPPCPNGDDCRLPDSVLQNVPSDRELSRLASRLGAEWEMVLLDLGVSAEALYRCRSDHSLNTQAAALAGLVLWRRSEGRKATLGKLLRSLEAAGVHPSVLEDAVMC</sequence>
<dbReference type="PANTHER" id="PTHR15034">
    <property type="entry name" value="DEATH DOMAIN-CONTAINING PROTEIN CRADD"/>
    <property type="match status" value="1"/>
</dbReference>
<evidence type="ECO:0008006" key="6">
    <source>
        <dbReference type="Google" id="ProtNLM"/>
    </source>
</evidence>
<feature type="domain" description="Death" evidence="2">
    <location>
        <begin position="149"/>
        <end position="221"/>
    </location>
</feature>
<evidence type="ECO:0000259" key="2">
    <source>
        <dbReference type="PROSITE" id="PS50017"/>
    </source>
</evidence>
<protein>
    <recommendedName>
        <fullName evidence="6">CASP2 and RIPK1 domain containing adaptor with death domain</fullName>
    </recommendedName>
</protein>
<evidence type="ECO:0000256" key="1">
    <source>
        <dbReference type="SAM" id="MobiDB-lite"/>
    </source>
</evidence>
<proteinExistence type="predicted"/>